<feature type="domain" description="Putative auto-transporter adhesin head GIN" evidence="1">
    <location>
        <begin position="61"/>
        <end position="257"/>
    </location>
</feature>
<name>A0A6M4A822_9BURK</name>
<organism evidence="2 3">
    <name type="scientific">Undibacterium piscinae</name>
    <dbReference type="NCBI Taxonomy" id="2495591"/>
    <lineage>
        <taxon>Bacteria</taxon>
        <taxon>Pseudomonadati</taxon>
        <taxon>Pseudomonadota</taxon>
        <taxon>Betaproteobacteria</taxon>
        <taxon>Burkholderiales</taxon>
        <taxon>Oxalobacteraceae</taxon>
        <taxon>Undibacterium</taxon>
    </lineage>
</organism>
<dbReference type="PANTHER" id="PTHR39200:SF1">
    <property type="entry name" value="AUTO-TRANSPORTER ADHESIN HEAD GIN DOMAIN-CONTAINING PROTEIN-RELATED"/>
    <property type="match status" value="1"/>
</dbReference>
<dbReference type="EMBL" id="CP051152">
    <property type="protein sequence ID" value="QJQ06707.1"/>
    <property type="molecule type" value="Genomic_DNA"/>
</dbReference>
<accession>A0A6M4A822</accession>
<evidence type="ECO:0000259" key="1">
    <source>
        <dbReference type="Pfam" id="PF10988"/>
    </source>
</evidence>
<gene>
    <name evidence="2" type="ORF">EJG51_013615</name>
</gene>
<dbReference type="Pfam" id="PF10988">
    <property type="entry name" value="DUF2807"/>
    <property type="match status" value="1"/>
</dbReference>
<proteinExistence type="predicted"/>
<dbReference type="InterPro" id="IPR021255">
    <property type="entry name" value="DUF2807"/>
</dbReference>
<evidence type="ECO:0000313" key="3">
    <source>
        <dbReference type="Proteomes" id="UP000274350"/>
    </source>
</evidence>
<sequence length="273" mass="28567">MKTILRTGLGMLILAVVLTAASTLLMRAYAATGAVTGAVTGNTSALVSSESRPLETGIVNVVLSGPIDLELKRGDTPHMLIKGDANMLPRVTSRVEGNTLYLGTRGIIVLIRQPLKVELSLPALEKLQTQGSGDSQVSGFHGSRLELSVTGSGDLGFDGNYQQVQARSSGSADIALNFTQLDSLELVLQGSGDARLKGQAKVLNLKLSGSGDLYASAMKAKQVSVFSSGSSEVQVFAEQAITVRALGSGNTTIYGKPAKRMIERSGSGEISWQ</sequence>
<dbReference type="PANTHER" id="PTHR39200">
    <property type="entry name" value="HYPOTHETICAL EXPORTED PROTEIN"/>
    <property type="match status" value="1"/>
</dbReference>
<dbReference type="OrthoDB" id="8742282at2"/>
<dbReference type="KEGG" id="upi:EJG51_013615"/>
<reference evidence="2 3" key="1">
    <citation type="journal article" date="2019" name="Int. J. Syst. Evol. Microbiol.">
        <title>Undibacterium piscinae sp. nov., isolated from Korean shiner intestine.</title>
        <authorList>
            <person name="Lee S.Y."/>
            <person name="Kang W."/>
            <person name="Kim P.S."/>
            <person name="Kim H.S."/>
            <person name="Sung H."/>
            <person name="Shin N.R."/>
            <person name="Whon T.W."/>
            <person name="Yun J.H."/>
            <person name="Lee J.Y."/>
            <person name="Lee J.Y."/>
            <person name="Jung M.J."/>
            <person name="Jeong Y.S."/>
            <person name="Tak E.J."/>
            <person name="Han J.E."/>
            <person name="Hyun D.W."/>
            <person name="Kang M.S."/>
            <person name="Lee K.E."/>
            <person name="Lee B.H."/>
            <person name="Bae J.W."/>
        </authorList>
    </citation>
    <scope>NUCLEOTIDE SEQUENCE [LARGE SCALE GENOMIC DNA]</scope>
    <source>
        <strain evidence="2 3">S11R28</strain>
    </source>
</reference>
<evidence type="ECO:0000313" key="2">
    <source>
        <dbReference type="EMBL" id="QJQ06707.1"/>
    </source>
</evidence>
<dbReference type="Proteomes" id="UP000274350">
    <property type="component" value="Chromosome"/>
</dbReference>
<protein>
    <submittedName>
        <fullName evidence="2">DUF2807 domain-containing protein</fullName>
    </submittedName>
</protein>
<dbReference type="Gene3D" id="2.160.20.120">
    <property type="match status" value="1"/>
</dbReference>
<dbReference type="AlphaFoldDB" id="A0A6M4A822"/>
<keyword evidence="3" id="KW-1185">Reference proteome</keyword>